<evidence type="ECO:0000259" key="4">
    <source>
        <dbReference type="PROSITE" id="PS51523"/>
    </source>
</evidence>
<gene>
    <name evidence="6" type="primary">LOC120249926</name>
</gene>
<dbReference type="GeneID" id="120249926"/>
<dbReference type="GO" id="GO:0005634">
    <property type="term" value="C:nucleus"/>
    <property type="evidence" value="ECO:0007669"/>
    <property type="project" value="TreeGrafter"/>
</dbReference>
<dbReference type="GO" id="GO:0000976">
    <property type="term" value="F:transcription cis-regulatory region binding"/>
    <property type="evidence" value="ECO:0007669"/>
    <property type="project" value="TreeGrafter"/>
</dbReference>
<dbReference type="GO" id="GO:0008270">
    <property type="term" value="F:zinc ion binding"/>
    <property type="evidence" value="ECO:0007669"/>
    <property type="project" value="UniProtKB-KW"/>
</dbReference>
<dbReference type="Proteomes" id="UP001515500">
    <property type="component" value="Chromosome 19"/>
</dbReference>
<keyword evidence="1" id="KW-0479">Metal-binding</keyword>
<protein>
    <submittedName>
        <fullName evidence="6">Mini zinc finger protein 2-like</fullName>
    </submittedName>
</protein>
<dbReference type="GO" id="GO:0003700">
    <property type="term" value="F:DNA-binding transcription factor activity"/>
    <property type="evidence" value="ECO:0007669"/>
    <property type="project" value="TreeGrafter"/>
</dbReference>
<evidence type="ECO:0000313" key="5">
    <source>
        <dbReference type="Proteomes" id="UP001515500"/>
    </source>
</evidence>
<proteinExistence type="predicted"/>
<dbReference type="InterPro" id="IPR006456">
    <property type="entry name" value="ZF_HD_homeobox_Cys/His_dimer"/>
</dbReference>
<dbReference type="AlphaFoldDB" id="A0AB40AHX4"/>
<evidence type="ECO:0000313" key="6">
    <source>
        <dbReference type="RefSeq" id="XP_039114570.1"/>
    </source>
</evidence>
<accession>A0AB40AHX4</accession>
<reference evidence="6" key="1">
    <citation type="submission" date="2025-08" db="UniProtKB">
        <authorList>
            <consortium name="RefSeq"/>
        </authorList>
    </citation>
    <scope>IDENTIFICATION</scope>
</reference>
<keyword evidence="2" id="KW-0863">Zinc-finger</keyword>
<dbReference type="PANTHER" id="PTHR31948:SF171">
    <property type="entry name" value="HOMEOBOX DOMAIN-CONTAINING PROTEIN"/>
    <property type="match status" value="1"/>
</dbReference>
<name>A0AB40AHX4_DIOCR</name>
<dbReference type="GO" id="GO:0050793">
    <property type="term" value="P:regulation of developmental process"/>
    <property type="evidence" value="ECO:0007669"/>
    <property type="project" value="TreeGrafter"/>
</dbReference>
<keyword evidence="5" id="KW-1185">Reference proteome</keyword>
<dbReference type="NCBIfam" id="TIGR01566">
    <property type="entry name" value="ZF_HD_prot_N"/>
    <property type="match status" value="1"/>
</dbReference>
<evidence type="ECO:0000256" key="1">
    <source>
        <dbReference type="ARBA" id="ARBA00022723"/>
    </source>
</evidence>
<organism evidence="5 6">
    <name type="scientific">Dioscorea cayennensis subsp. rotundata</name>
    <name type="common">White Guinea yam</name>
    <name type="synonym">Dioscorea rotundata</name>
    <dbReference type="NCBI Taxonomy" id="55577"/>
    <lineage>
        <taxon>Eukaryota</taxon>
        <taxon>Viridiplantae</taxon>
        <taxon>Streptophyta</taxon>
        <taxon>Embryophyta</taxon>
        <taxon>Tracheophyta</taxon>
        <taxon>Spermatophyta</taxon>
        <taxon>Magnoliopsida</taxon>
        <taxon>Liliopsida</taxon>
        <taxon>Dioscoreales</taxon>
        <taxon>Dioscoreaceae</taxon>
        <taxon>Dioscorea</taxon>
    </lineage>
</organism>
<dbReference type="PROSITE" id="PS51523">
    <property type="entry name" value="ZF_HD_DIMER"/>
    <property type="match status" value="1"/>
</dbReference>
<sequence length="97" mass="10944">MMMNNNMKKDLVMRRCEPMSIGSDRACARRRSAQYAECQKNHAANVGGYAVDGCREFMADGEEGSSSALRCAACGCHRNFHRRVQEHNRSIDCSIRQ</sequence>
<keyword evidence="3" id="KW-0862">Zinc</keyword>
<evidence type="ECO:0000256" key="2">
    <source>
        <dbReference type="ARBA" id="ARBA00022771"/>
    </source>
</evidence>
<feature type="domain" description="ZF-HD dimerization-type" evidence="4">
    <location>
        <begin position="35"/>
        <end position="84"/>
    </location>
</feature>
<dbReference type="PANTHER" id="PTHR31948">
    <property type="entry name" value="ZINC-FINGER HOMEODOMAIN PROTEIN 2"/>
    <property type="match status" value="1"/>
</dbReference>
<dbReference type="Pfam" id="PF04770">
    <property type="entry name" value="ZF-HD_dimer"/>
    <property type="match status" value="1"/>
</dbReference>
<dbReference type="RefSeq" id="XP_039114570.1">
    <property type="nucleotide sequence ID" value="XM_039258636.1"/>
</dbReference>
<evidence type="ECO:0000256" key="3">
    <source>
        <dbReference type="ARBA" id="ARBA00022833"/>
    </source>
</evidence>